<dbReference type="Proteomes" id="UP001365781">
    <property type="component" value="Unassembled WGS sequence"/>
</dbReference>
<accession>A0ABU8GJD6</accession>
<dbReference type="PANTHER" id="PTHR43649:SF12">
    <property type="entry name" value="DIACETYLCHITOBIOSE BINDING PROTEIN DASA"/>
    <property type="match status" value="1"/>
</dbReference>
<evidence type="ECO:0000313" key="1">
    <source>
        <dbReference type="EMBL" id="MEI5613114.1"/>
    </source>
</evidence>
<dbReference type="InterPro" id="IPR006059">
    <property type="entry name" value="SBP"/>
</dbReference>
<dbReference type="PROSITE" id="PS51257">
    <property type="entry name" value="PROKAR_LIPOPROTEIN"/>
    <property type="match status" value="1"/>
</dbReference>
<dbReference type="Pfam" id="PF01547">
    <property type="entry name" value="SBP_bac_1"/>
    <property type="match status" value="1"/>
</dbReference>
<keyword evidence="2" id="KW-1185">Reference proteome</keyword>
<name>A0ABU8GJD6_9ACTN</name>
<proteinExistence type="predicted"/>
<protein>
    <submittedName>
        <fullName evidence="1">Sugar ABC transporter substrate-binding protein</fullName>
    </submittedName>
</protein>
<dbReference type="SUPFAM" id="SSF53850">
    <property type="entry name" value="Periplasmic binding protein-like II"/>
    <property type="match status" value="1"/>
</dbReference>
<sequence>MSSGDFKTQLSRRSLLRAGAASVAVAGVGSLAAACSSGSSSNSSGSKTLKVAIFTDQASADKMQKAAAQFEAAHKGATVKFIGTTGTDWNDFFSKLLTQISAGNAPDVCCVATEGLQLFAEKGLAEPLDDYVKRDAAELKPYFADVHPALVEAMMYQGHLYELPTDFNAGNMFYNTSLFKSVGVERPADDWTRDDFHDIAKKISAKGGNTVGYDWVVRLWGSWTSWMYANGGNLLTEGKWDGGDWLWKTFYPGDPAASGRQGGWRWGDPTANSAPTVESLEYLIQLQKEGISPKPDVGGGTTLQGLFASNKIGTAIGGGFWAGGLHNAGMADDAFDVQYFPKWQSQRHLFGSGGYGIMKSSKNKDLAWEFLKTLVQPKNIDLLIPGNVTTPARKSMLTAERYATTGPKHWNVFYDTLTKFPETAPIPAPPYYQAMAIALNKRTTQAMSSGKAKAALDGLQSDLETAAKTG</sequence>
<dbReference type="PROSITE" id="PS51318">
    <property type="entry name" value="TAT"/>
    <property type="match status" value="1"/>
</dbReference>
<dbReference type="Gene3D" id="3.40.190.10">
    <property type="entry name" value="Periplasmic binding protein-like II"/>
    <property type="match status" value="1"/>
</dbReference>
<dbReference type="RefSeq" id="WP_336536888.1">
    <property type="nucleotide sequence ID" value="NZ_JBBAYL010000004.1"/>
</dbReference>
<dbReference type="PANTHER" id="PTHR43649">
    <property type="entry name" value="ARABINOSE-BINDING PROTEIN-RELATED"/>
    <property type="match status" value="1"/>
</dbReference>
<dbReference type="InterPro" id="IPR006311">
    <property type="entry name" value="TAT_signal"/>
</dbReference>
<dbReference type="InterPro" id="IPR050490">
    <property type="entry name" value="Bact_solute-bd_prot1"/>
</dbReference>
<dbReference type="EMBL" id="JBBAYM010000020">
    <property type="protein sequence ID" value="MEI5613114.1"/>
    <property type="molecule type" value="Genomic_DNA"/>
</dbReference>
<comment type="caution">
    <text evidence="1">The sequence shown here is derived from an EMBL/GenBank/DDBJ whole genome shotgun (WGS) entry which is preliminary data.</text>
</comment>
<organism evidence="1 2">
    <name type="scientific">Streptomyces brasiliscabiei</name>
    <dbReference type="NCBI Taxonomy" id="2736302"/>
    <lineage>
        <taxon>Bacteria</taxon>
        <taxon>Bacillati</taxon>
        <taxon>Actinomycetota</taxon>
        <taxon>Actinomycetes</taxon>
        <taxon>Kitasatosporales</taxon>
        <taxon>Streptomycetaceae</taxon>
        <taxon>Streptomyces</taxon>
    </lineage>
</organism>
<dbReference type="CDD" id="cd13585">
    <property type="entry name" value="PBP2_TMBP_like"/>
    <property type="match status" value="1"/>
</dbReference>
<reference evidence="1 2" key="1">
    <citation type="submission" date="2024-03" db="EMBL/GenBank/DDBJ databases">
        <title>First Report of Pectobacterium brasiliscabiei causing potato scab in china.</title>
        <authorList>
            <person name="Handique U."/>
        </authorList>
    </citation>
    <scope>NUCLEOTIDE SEQUENCE [LARGE SCALE GENOMIC DNA]</scope>
    <source>
        <strain evidence="1 2">ZRIMU1503</strain>
    </source>
</reference>
<gene>
    <name evidence="1" type="ORF">WB403_28585</name>
</gene>
<evidence type="ECO:0000313" key="2">
    <source>
        <dbReference type="Proteomes" id="UP001365781"/>
    </source>
</evidence>